<name>A0ABX2T3L5_9PROT</name>
<dbReference type="NCBIfam" id="TIGR02451">
    <property type="entry name" value="anti_sig_ChrR"/>
    <property type="match status" value="1"/>
</dbReference>
<proteinExistence type="predicted"/>
<dbReference type="InterPro" id="IPR014710">
    <property type="entry name" value="RmlC-like_jellyroll"/>
</dbReference>
<dbReference type="Gene3D" id="2.60.120.10">
    <property type="entry name" value="Jelly Rolls"/>
    <property type="match status" value="1"/>
</dbReference>
<gene>
    <name evidence="3" type="ORF">HND93_03350</name>
</gene>
<feature type="domain" description="ChrR-like cupin" evidence="2">
    <location>
        <begin position="104"/>
        <end position="197"/>
    </location>
</feature>
<evidence type="ECO:0000313" key="3">
    <source>
        <dbReference type="EMBL" id="NYZ18736.1"/>
    </source>
</evidence>
<dbReference type="CDD" id="cd20301">
    <property type="entry name" value="cupin_ChrR"/>
    <property type="match status" value="1"/>
</dbReference>
<organism evidence="3 4">
    <name type="scientific">Azospirillum oleiclasticum</name>
    <dbReference type="NCBI Taxonomy" id="2735135"/>
    <lineage>
        <taxon>Bacteria</taxon>
        <taxon>Pseudomonadati</taxon>
        <taxon>Pseudomonadota</taxon>
        <taxon>Alphaproteobacteria</taxon>
        <taxon>Rhodospirillales</taxon>
        <taxon>Azospirillaceae</taxon>
        <taxon>Azospirillum</taxon>
    </lineage>
</organism>
<protein>
    <recommendedName>
        <fullName evidence="2">ChrR-like cupin domain-containing protein</fullName>
    </recommendedName>
</protein>
<evidence type="ECO:0000259" key="2">
    <source>
        <dbReference type="Pfam" id="PF12973"/>
    </source>
</evidence>
<evidence type="ECO:0000256" key="1">
    <source>
        <dbReference type="SAM" id="MobiDB-lite"/>
    </source>
</evidence>
<accession>A0ABX2T3L5</accession>
<dbReference type="SUPFAM" id="SSF51182">
    <property type="entry name" value="RmlC-like cupins"/>
    <property type="match status" value="1"/>
</dbReference>
<reference evidence="3 4" key="1">
    <citation type="submission" date="2020-05" db="EMBL/GenBank/DDBJ databases">
        <title>Azospirillum oleiclasticum sp. nov, a nitrogen-fixing and heavy crude oil-emulsifying bacterium isolated from the crude oil of Yumen Oilfield.</title>
        <authorList>
            <person name="Wu D."/>
            <person name="Cai M."/>
            <person name="Zhang X."/>
        </authorList>
    </citation>
    <scope>NUCLEOTIDE SEQUENCE [LARGE SCALE GENOMIC DNA]</scope>
    <source>
        <strain evidence="3 4">ROY-1-1-2</strain>
    </source>
</reference>
<dbReference type="Pfam" id="PF12973">
    <property type="entry name" value="Cupin_7"/>
    <property type="match status" value="1"/>
</dbReference>
<dbReference type="InterPro" id="IPR012807">
    <property type="entry name" value="Anti-sigma_ChrR"/>
</dbReference>
<dbReference type="InterPro" id="IPR011051">
    <property type="entry name" value="RmlC_Cupin_sf"/>
</dbReference>
<dbReference type="Proteomes" id="UP000584642">
    <property type="component" value="Unassembled WGS sequence"/>
</dbReference>
<dbReference type="Gene3D" id="1.10.10.1320">
    <property type="entry name" value="Anti-sigma factor, zinc-finger domain"/>
    <property type="match status" value="1"/>
</dbReference>
<evidence type="ECO:0000313" key="4">
    <source>
        <dbReference type="Proteomes" id="UP000584642"/>
    </source>
</evidence>
<sequence length="217" mass="23251">MTPTHHPSDALLISYASGSLGAGMSMVVASHLTLCPDCRGRVATAEAMGGALLDSLAADELAPDALERMMARLDEPAPPPRPRPPARRDGLVLPTPLLDVTGPITDGSWRRLAPGIRQIEVVPRDRRGGSVRLFRIAPGSVMPHHGHRGIELTLVLSGSYTDELGTFDRGDFAETDGDTHHQPVADAGAECVCLIATEAPLRFRDLIPRLMQPFFGI</sequence>
<comment type="caution">
    <text evidence="3">The sequence shown here is derived from an EMBL/GenBank/DDBJ whole genome shotgun (WGS) entry which is preliminary data.</text>
</comment>
<dbReference type="InterPro" id="IPR041916">
    <property type="entry name" value="Anti_sigma_zinc_sf"/>
</dbReference>
<dbReference type="RefSeq" id="WP_180280453.1">
    <property type="nucleotide sequence ID" value="NZ_JABFDB010000001.1"/>
</dbReference>
<feature type="region of interest" description="Disordered" evidence="1">
    <location>
        <begin position="74"/>
        <end position="94"/>
    </location>
</feature>
<keyword evidence="4" id="KW-1185">Reference proteome</keyword>
<dbReference type="EMBL" id="JABFDB010000001">
    <property type="protein sequence ID" value="NYZ18736.1"/>
    <property type="molecule type" value="Genomic_DNA"/>
</dbReference>
<dbReference type="InterPro" id="IPR025979">
    <property type="entry name" value="ChrR-like_cupin_dom"/>
</dbReference>